<dbReference type="VEuPathDB" id="FungiDB:RhiirFUN_008284"/>
<proteinExistence type="predicted"/>
<dbReference type="EMBL" id="CAGKOT010000029">
    <property type="protein sequence ID" value="CAB5371535.1"/>
    <property type="molecule type" value="Genomic_DNA"/>
</dbReference>
<reference evidence="1" key="1">
    <citation type="submission" date="2020-05" db="EMBL/GenBank/DDBJ databases">
        <authorList>
            <person name="Rincon C."/>
            <person name="Sanders R I."/>
            <person name="Robbins C."/>
            <person name="Chaturvedi A."/>
        </authorList>
    </citation>
    <scope>NUCLEOTIDE SEQUENCE</scope>
    <source>
        <strain evidence="1">CHB12</strain>
    </source>
</reference>
<organism evidence="1 2">
    <name type="scientific">Rhizophagus irregularis</name>
    <dbReference type="NCBI Taxonomy" id="588596"/>
    <lineage>
        <taxon>Eukaryota</taxon>
        <taxon>Fungi</taxon>
        <taxon>Fungi incertae sedis</taxon>
        <taxon>Mucoromycota</taxon>
        <taxon>Glomeromycotina</taxon>
        <taxon>Glomeromycetes</taxon>
        <taxon>Glomerales</taxon>
        <taxon>Glomeraceae</taxon>
        <taxon>Rhizophagus</taxon>
    </lineage>
</organism>
<name>A0A915ZCJ5_9GLOM</name>
<evidence type="ECO:0000313" key="1">
    <source>
        <dbReference type="EMBL" id="CAB5371535.1"/>
    </source>
</evidence>
<dbReference type="AlphaFoldDB" id="A0A915ZCJ5"/>
<sequence>MSTPYEYINLDEFDEPLNFDPFTAETNLNAEDDTESEIAVFTRDTKINDVRHSLVPIKYPETSEEGVAYIYHIENWEDPKAAFRDVQVKKAIKYCGGIKTCQLAGPNILEASHTKVDLETNPFICEDGYNNTPENRITRVLTQTEYLTAIKTRCPYPNNTFTCGGKAKIKHYLVHTTNQWSEFIGCDKWKPNEKGHMSLQIKAGVDINLLKSLFANQEKILDQKDDTNCNMLYPTGCHKKYCVEFKMLTPLNLQRFPFVILISKGIHTHPPPPLSKTPTCIKSELRKLIENSKEQLIDITAQQLVSG</sequence>
<evidence type="ECO:0000313" key="2">
    <source>
        <dbReference type="Proteomes" id="UP000684084"/>
    </source>
</evidence>
<accession>A0A915ZCJ5</accession>
<protein>
    <submittedName>
        <fullName evidence="1">Uncharacterized protein</fullName>
    </submittedName>
</protein>
<dbReference type="Proteomes" id="UP000684084">
    <property type="component" value="Unassembled WGS sequence"/>
</dbReference>
<dbReference type="OrthoDB" id="2406079at2759"/>
<comment type="caution">
    <text evidence="1">The sequence shown here is derived from an EMBL/GenBank/DDBJ whole genome shotgun (WGS) entry which is preliminary data.</text>
</comment>
<gene>
    <name evidence="1" type="ORF">CHRIB12_LOCUS13122</name>
</gene>